<dbReference type="Proteomes" id="UP000596742">
    <property type="component" value="Unassembled WGS sequence"/>
</dbReference>
<comment type="subcellular location">
    <subcellularLocation>
        <location evidence="1">Cell projection</location>
        <location evidence="1">Invadopodium membrane</location>
        <topology evidence="1">Single-pass type II membrane protein</topology>
    </subcellularLocation>
    <subcellularLocation>
        <location evidence="2">Cell projection</location>
        <location evidence="2">Lamellipodium membrane</location>
        <topology evidence="2">Single-pass type II membrane protein</topology>
    </subcellularLocation>
</comment>
<evidence type="ECO:0000256" key="10">
    <source>
        <dbReference type="ARBA" id="ARBA00023136"/>
    </source>
</evidence>
<evidence type="ECO:0000256" key="8">
    <source>
        <dbReference type="ARBA" id="ARBA00022968"/>
    </source>
</evidence>
<dbReference type="SUPFAM" id="SSF82171">
    <property type="entry name" value="DPP6 N-terminal domain-like"/>
    <property type="match status" value="1"/>
</dbReference>
<evidence type="ECO:0000256" key="12">
    <source>
        <dbReference type="SAM" id="Phobius"/>
    </source>
</evidence>
<dbReference type="Gene3D" id="2.140.10.30">
    <property type="entry name" value="Dipeptidylpeptidase IV, N-terminal domain"/>
    <property type="match status" value="1"/>
</dbReference>
<dbReference type="Pfam" id="PF00326">
    <property type="entry name" value="Peptidase_S9"/>
    <property type="match status" value="1"/>
</dbReference>
<dbReference type="GO" id="GO:0004177">
    <property type="term" value="F:aminopeptidase activity"/>
    <property type="evidence" value="ECO:0007669"/>
    <property type="project" value="UniProtKB-KW"/>
</dbReference>
<keyword evidence="11" id="KW-0325">Glycoprotein</keyword>
<keyword evidence="10 12" id="KW-0472">Membrane</keyword>
<keyword evidence="4" id="KW-0645">Protease</keyword>
<evidence type="ECO:0000256" key="4">
    <source>
        <dbReference type="ARBA" id="ARBA00022670"/>
    </source>
</evidence>
<feature type="domain" description="Peptidase S9 prolyl oligopeptidase catalytic" evidence="13">
    <location>
        <begin position="599"/>
        <end position="800"/>
    </location>
</feature>
<keyword evidence="3" id="KW-0031">Aminopeptidase</keyword>
<evidence type="ECO:0000313" key="15">
    <source>
        <dbReference type="EMBL" id="VDI57479.1"/>
    </source>
</evidence>
<keyword evidence="5 12" id="KW-0812">Transmembrane</keyword>
<evidence type="ECO:0000256" key="7">
    <source>
        <dbReference type="ARBA" id="ARBA00022825"/>
    </source>
</evidence>
<dbReference type="OrthoDB" id="16520at2759"/>
<feature type="domain" description="Dipeptidylpeptidase IV N-terminal" evidence="14">
    <location>
        <begin position="136"/>
        <end position="515"/>
    </location>
</feature>
<evidence type="ECO:0000256" key="9">
    <source>
        <dbReference type="ARBA" id="ARBA00022989"/>
    </source>
</evidence>
<evidence type="ECO:0000256" key="2">
    <source>
        <dbReference type="ARBA" id="ARBA00004485"/>
    </source>
</evidence>
<dbReference type="GO" id="GO:0006508">
    <property type="term" value="P:proteolysis"/>
    <property type="evidence" value="ECO:0007669"/>
    <property type="project" value="UniProtKB-KW"/>
</dbReference>
<organism evidence="15 16">
    <name type="scientific">Mytilus galloprovincialis</name>
    <name type="common">Mediterranean mussel</name>
    <dbReference type="NCBI Taxonomy" id="29158"/>
    <lineage>
        <taxon>Eukaryota</taxon>
        <taxon>Metazoa</taxon>
        <taxon>Spiralia</taxon>
        <taxon>Lophotrochozoa</taxon>
        <taxon>Mollusca</taxon>
        <taxon>Bivalvia</taxon>
        <taxon>Autobranchia</taxon>
        <taxon>Pteriomorphia</taxon>
        <taxon>Mytilida</taxon>
        <taxon>Mytiloidea</taxon>
        <taxon>Mytilidae</taxon>
        <taxon>Mytilinae</taxon>
        <taxon>Mytilus</taxon>
    </lineage>
</organism>
<name>A0A8B6G1U6_MYTGA</name>
<evidence type="ECO:0000313" key="16">
    <source>
        <dbReference type="Proteomes" id="UP000596742"/>
    </source>
</evidence>
<evidence type="ECO:0000256" key="5">
    <source>
        <dbReference type="ARBA" id="ARBA00022692"/>
    </source>
</evidence>
<evidence type="ECO:0000259" key="14">
    <source>
        <dbReference type="Pfam" id="PF00930"/>
    </source>
</evidence>
<evidence type="ECO:0000256" key="11">
    <source>
        <dbReference type="ARBA" id="ARBA00023180"/>
    </source>
</evidence>
<dbReference type="PROSITE" id="PS00708">
    <property type="entry name" value="PRO_ENDOPEP_SER"/>
    <property type="match status" value="1"/>
</dbReference>
<dbReference type="Pfam" id="PF00930">
    <property type="entry name" value="DPPIV_N"/>
    <property type="match status" value="1"/>
</dbReference>
<dbReference type="PANTHER" id="PTHR11731">
    <property type="entry name" value="PROTEASE FAMILY S9B,C DIPEPTIDYL-PEPTIDASE IV-RELATED"/>
    <property type="match status" value="1"/>
</dbReference>
<keyword evidence="6 15" id="KW-0378">Hydrolase</keyword>
<evidence type="ECO:0000256" key="3">
    <source>
        <dbReference type="ARBA" id="ARBA00022438"/>
    </source>
</evidence>
<dbReference type="InterPro" id="IPR050278">
    <property type="entry name" value="Serine_Prot_S9B/DPPIV"/>
</dbReference>
<feature type="transmembrane region" description="Helical" evidence="12">
    <location>
        <begin position="37"/>
        <end position="58"/>
    </location>
</feature>
<dbReference type="InterPro" id="IPR002471">
    <property type="entry name" value="Pept_S9_AS"/>
</dbReference>
<dbReference type="GO" id="GO:0031258">
    <property type="term" value="C:lamellipodium membrane"/>
    <property type="evidence" value="ECO:0007669"/>
    <property type="project" value="UniProtKB-SubCell"/>
</dbReference>
<keyword evidence="7" id="KW-0720">Serine protease</keyword>
<dbReference type="InterPro" id="IPR002469">
    <property type="entry name" value="Peptidase_S9B_N"/>
</dbReference>
<evidence type="ECO:0000256" key="1">
    <source>
        <dbReference type="ARBA" id="ARBA00004341"/>
    </source>
</evidence>
<accession>A0A8B6G1U6</accession>
<keyword evidence="8" id="KW-0735">Signal-anchor</keyword>
<dbReference type="InterPro" id="IPR029058">
    <property type="entry name" value="AB_hydrolase_fold"/>
</dbReference>
<dbReference type="SUPFAM" id="SSF53474">
    <property type="entry name" value="alpha/beta-Hydrolases"/>
    <property type="match status" value="1"/>
</dbReference>
<dbReference type="AlphaFoldDB" id="A0A8B6G1U6"/>
<reference evidence="15" key="1">
    <citation type="submission" date="2018-11" db="EMBL/GenBank/DDBJ databases">
        <authorList>
            <person name="Alioto T."/>
            <person name="Alioto T."/>
        </authorList>
    </citation>
    <scope>NUCLEOTIDE SEQUENCE</scope>
</reference>
<dbReference type="InterPro" id="IPR001375">
    <property type="entry name" value="Peptidase_S9_cat"/>
</dbReference>
<comment type="caution">
    <text evidence="15">The sequence shown here is derived from an EMBL/GenBank/DDBJ whole genome shotgun (WGS) entry which is preliminary data.</text>
</comment>
<protein>
    <submittedName>
        <fullName evidence="15">Dipeptidyl-peptidase 4</fullName>
        <ecNumber evidence="15">3.4.14.5</ecNumber>
    </submittedName>
</protein>
<dbReference type="EC" id="3.4.14.5" evidence="15"/>
<gene>
    <name evidence="15" type="ORF">MGAL_10B053008</name>
</gene>
<keyword evidence="9 12" id="KW-1133">Transmembrane helix</keyword>
<keyword evidence="16" id="KW-1185">Reference proteome</keyword>
<dbReference type="GO" id="GO:0004252">
    <property type="term" value="F:serine-type endopeptidase activity"/>
    <property type="evidence" value="ECO:0007669"/>
    <property type="project" value="InterPro"/>
</dbReference>
<dbReference type="FunFam" id="3.40.50.1820:FF:000003">
    <property type="entry name" value="Dipeptidyl peptidase 4"/>
    <property type="match status" value="1"/>
</dbReference>
<evidence type="ECO:0000256" key="6">
    <source>
        <dbReference type="ARBA" id="ARBA00022801"/>
    </source>
</evidence>
<dbReference type="PANTHER" id="PTHR11731:SF200">
    <property type="entry name" value="DIPEPTIDYL PEPTIDASE 10, ISOFORM B"/>
    <property type="match status" value="1"/>
</dbReference>
<proteinExistence type="predicted"/>
<dbReference type="EMBL" id="UYJE01007731">
    <property type="protein sequence ID" value="VDI57479.1"/>
    <property type="molecule type" value="Genomic_DNA"/>
</dbReference>
<dbReference type="Gene3D" id="3.40.50.1820">
    <property type="entry name" value="alpha/beta hydrolase"/>
    <property type="match status" value="1"/>
</dbReference>
<evidence type="ECO:0000259" key="13">
    <source>
        <dbReference type="Pfam" id="PF00326"/>
    </source>
</evidence>
<sequence length="826" mass="94217">MVREKFDISAVSAAMDKPNPSKELVGHTQDQRNWRGIAIALLVILIVCALIVTAIILVTPGSKEEDNREKLSLENYLNQSFHPKELYVTWVDGDEAFVYRNDDGAVVEYNCTSNETVTLILSTVFKTLDTGVYKLSPDRKYAILTTGAPEHIYRHSTLSKYSLYNVSTGTYVPLEGYKNEDVLQYIGWAPKGPAVVFVQHNNIYYKNIITKETKQVTSDGITEEIFNGIPDWVYEEEILMSDSAIWWSQEATHILYAQFNDTGVKKYMYPYYGDPTNEYGEMKRIAYPKPGATNPTFKLKVHNLVTGKTFDVQAPKEFLNVDHYFTTVSWRDDTYFLVTWVNRAQNRTLFTVCTAVNGQCSLNFEEEVKGGWIEMDTPPLFTANGKDYLTLMPNKDGKAGYFKHVAMVELPVSNIGKQLSRNIGIRRFLTHGQYEVTDIVGINDELREVYFIATPGDARKRHLYSISTDSPSSSFTPTVKCLSCDIDEKCQYVTASFSHTGKYYILGCLGPDIPYFILKSTMSDISIMLEDNQVLRKKYDKVAFPKIKFIDIETEDGEKIHAKMLIPPVWNKDEIITYPLLMSVYGGPGSQLVTEKFEIKWASYLASTKNIIVAYVDARGTGARGDRFLHRMYKNLGSIEVQDTITAAQYFDSLSYVESSKLSIWGWSYGGYLTANVLGRQPKELFECGISVAPVTDWLYYDSVYTERYMNTPRENPNGYSTSSVLQYARNFKDVMFMLVHGTGDDNVHFQNSAQLMKALQEEDVYFTQQFYTDQQHGLNGGHTKEHLYKSMGDFLDECYHGTSAKYEERKEALEQEKQEPMEGER</sequence>
<dbReference type="GO" id="GO:0008239">
    <property type="term" value="F:dipeptidyl-peptidase activity"/>
    <property type="evidence" value="ECO:0007669"/>
    <property type="project" value="UniProtKB-EC"/>
</dbReference>